<protein>
    <submittedName>
        <fullName evidence="2">Predicted membrane protein</fullName>
    </submittedName>
</protein>
<feature type="transmembrane region" description="Helical" evidence="1">
    <location>
        <begin position="654"/>
        <end position="679"/>
    </location>
</feature>
<feature type="transmembrane region" description="Helical" evidence="1">
    <location>
        <begin position="453"/>
        <end position="471"/>
    </location>
</feature>
<feature type="transmembrane region" description="Helical" evidence="1">
    <location>
        <begin position="379"/>
        <end position="397"/>
    </location>
</feature>
<name>A0A1H1V9F9_MUCMA</name>
<dbReference type="PANTHER" id="PTHR38434">
    <property type="entry name" value="BLL2549 PROTEIN"/>
    <property type="match status" value="1"/>
</dbReference>
<feature type="transmembrane region" description="Helical" evidence="1">
    <location>
        <begin position="193"/>
        <end position="214"/>
    </location>
</feature>
<evidence type="ECO:0000256" key="1">
    <source>
        <dbReference type="SAM" id="Phobius"/>
    </source>
</evidence>
<dbReference type="EMBL" id="LT629740">
    <property type="protein sequence ID" value="SDS81026.1"/>
    <property type="molecule type" value="Genomic_DNA"/>
</dbReference>
<proteinExistence type="predicted"/>
<gene>
    <name evidence="2" type="ORF">SAMN05216490_1858</name>
</gene>
<feature type="transmembrane region" description="Helical" evidence="1">
    <location>
        <begin position="521"/>
        <end position="540"/>
    </location>
</feature>
<keyword evidence="1" id="KW-1133">Transmembrane helix</keyword>
<sequence>MDAIYVIFFIIIIVLLITNNNKLNSRIGELELKIIDLKNMIRGLNVPKPTVENQKTVIEPEVDYVVKPVSEKAPDIPLPPPPKAKEPEIERHIEVINDPFSNIRKTPKPEPVIEEPRLSFFERYPDLEKFIGENLINKIGIAILVLAIGFFVKYAIDNNWVGPAGRVGIGILCGGILIAIAHRLRNSYKAFSSVLVGGGLAIFYFTITLAYHEFHLFDQTVSFIILIVITCFAVALSMLYDKQELAVIALVGGMSSPFMVSNGSANYNALFIYLITLNAGLLVIAYFKSWRVLNITAFGLTVLVLAGIVYTLPVGAYQISFTYITVLYLMFFLINIAYNIRENKKFITSDFSILLINTALYFSTGLYLLTMMHDEQFRGLFSASIGALNLLFSFVLFRTKRAEINILYLLIGITLTFISLAAPIQLHGHFITLFWAAESVLLYWLYQKSSIKLIRLVSLLIWIAMLLSLMMDWSQLYISQDVRFAIIANKGFITTVFSAICTWVLYAFASKSHENGPLISPAIYNYVAIILLFCSGALEINHQFLNRYPATDLNILYLMLYLPAFVYVFCLITDRFFTTKMSRGVIVGIYAATITVYLLLTPEFFSLQSSMFIAHTADTSHFVAHWIGAIFILLIFYALIKVCRVCFQAYIKPISWILSAGIVLFLSLEICLLSNLLFYTKGTTMDHIETVYIKTALPVIWGVLSFALMWLGMRYKIRVLRIISLTLFTITLVKLFVFDIENIPAAGKIAAFFCLGVLLLIISFMYQKVKVIIADDGEPKS</sequence>
<accession>A0A1H1V9F9</accession>
<dbReference type="OrthoDB" id="666059at2"/>
<feature type="transmembrane region" description="Helical" evidence="1">
    <location>
        <begin position="749"/>
        <end position="766"/>
    </location>
</feature>
<feature type="transmembrane region" description="Helical" evidence="1">
    <location>
        <begin position="555"/>
        <end position="572"/>
    </location>
</feature>
<feature type="transmembrane region" description="Helical" evidence="1">
    <location>
        <begin position="352"/>
        <end position="373"/>
    </location>
</feature>
<feature type="transmembrane region" description="Helical" evidence="1">
    <location>
        <begin position="691"/>
        <end position="712"/>
    </location>
</feature>
<keyword evidence="3" id="KW-1185">Reference proteome</keyword>
<feature type="transmembrane region" description="Helical" evidence="1">
    <location>
        <begin position="319"/>
        <end position="340"/>
    </location>
</feature>
<keyword evidence="1" id="KW-0812">Transmembrane</keyword>
<feature type="transmembrane region" description="Helical" evidence="1">
    <location>
        <begin position="584"/>
        <end position="602"/>
    </location>
</feature>
<dbReference type="RefSeq" id="WP_091371509.1">
    <property type="nucleotide sequence ID" value="NZ_LT629740.1"/>
</dbReference>
<dbReference type="Proteomes" id="UP000199679">
    <property type="component" value="Chromosome I"/>
</dbReference>
<feature type="transmembrane region" description="Helical" evidence="1">
    <location>
        <begin position="404"/>
        <end position="422"/>
    </location>
</feature>
<dbReference type="Pfam" id="PF10101">
    <property type="entry name" value="DUF2339"/>
    <property type="match status" value="1"/>
</dbReference>
<feature type="transmembrane region" description="Helical" evidence="1">
    <location>
        <begin position="220"/>
        <end position="240"/>
    </location>
</feature>
<feature type="transmembrane region" description="Helical" evidence="1">
    <location>
        <begin position="622"/>
        <end position="642"/>
    </location>
</feature>
<feature type="transmembrane region" description="Helical" evidence="1">
    <location>
        <begin position="162"/>
        <end position="181"/>
    </location>
</feature>
<dbReference type="InterPro" id="IPR019286">
    <property type="entry name" value="DUF2339_TM"/>
</dbReference>
<keyword evidence="1" id="KW-0472">Membrane</keyword>
<feature type="transmembrane region" description="Helical" evidence="1">
    <location>
        <begin position="270"/>
        <end position="287"/>
    </location>
</feature>
<evidence type="ECO:0000313" key="3">
    <source>
        <dbReference type="Proteomes" id="UP000199679"/>
    </source>
</evidence>
<dbReference type="PANTHER" id="PTHR38434:SF1">
    <property type="entry name" value="BLL2549 PROTEIN"/>
    <property type="match status" value="1"/>
</dbReference>
<organism evidence="2 3">
    <name type="scientific">Mucilaginibacter mallensis</name>
    <dbReference type="NCBI Taxonomy" id="652787"/>
    <lineage>
        <taxon>Bacteria</taxon>
        <taxon>Pseudomonadati</taxon>
        <taxon>Bacteroidota</taxon>
        <taxon>Sphingobacteriia</taxon>
        <taxon>Sphingobacteriales</taxon>
        <taxon>Sphingobacteriaceae</taxon>
        <taxon>Mucilaginibacter</taxon>
    </lineage>
</organism>
<dbReference type="STRING" id="652787.SAMN05216490_1858"/>
<feature type="transmembrane region" description="Helical" evidence="1">
    <location>
        <begin position="245"/>
        <end position="264"/>
    </location>
</feature>
<dbReference type="AlphaFoldDB" id="A0A1H1V9F9"/>
<feature type="transmembrane region" description="Helical" evidence="1">
    <location>
        <begin position="135"/>
        <end position="156"/>
    </location>
</feature>
<evidence type="ECO:0000313" key="2">
    <source>
        <dbReference type="EMBL" id="SDS81026.1"/>
    </source>
</evidence>
<feature type="transmembrane region" description="Helical" evidence="1">
    <location>
        <begin position="6"/>
        <end position="23"/>
    </location>
</feature>
<feature type="transmembrane region" description="Helical" evidence="1">
    <location>
        <begin position="292"/>
        <end position="313"/>
    </location>
</feature>
<reference evidence="2 3" key="1">
    <citation type="submission" date="2016-10" db="EMBL/GenBank/DDBJ databases">
        <authorList>
            <person name="de Groot N.N."/>
        </authorList>
    </citation>
    <scope>NUCLEOTIDE SEQUENCE [LARGE SCALE GENOMIC DNA]</scope>
    <source>
        <strain evidence="2 3">MP1X4</strain>
    </source>
</reference>
<feature type="transmembrane region" description="Helical" evidence="1">
    <location>
        <begin position="428"/>
        <end position="446"/>
    </location>
</feature>
<feature type="transmembrane region" description="Helical" evidence="1">
    <location>
        <begin position="491"/>
        <end position="509"/>
    </location>
</feature>
<feature type="transmembrane region" description="Helical" evidence="1">
    <location>
        <begin position="719"/>
        <end position="737"/>
    </location>
</feature>